<dbReference type="SMART" id="SM00882">
    <property type="entry name" value="CoA_trans"/>
    <property type="match status" value="1"/>
</dbReference>
<dbReference type="SUPFAM" id="SSF100950">
    <property type="entry name" value="NagB/RpiA/CoA transferase-like"/>
    <property type="match status" value="1"/>
</dbReference>
<accession>F3L4P1</accession>
<name>F3L4P1_9GAMM</name>
<gene>
    <name evidence="1" type="ORF">IMCC3088_2642</name>
</gene>
<keyword evidence="1" id="KW-0808">Transferase</keyword>
<dbReference type="RefSeq" id="WP_009576800.1">
    <property type="nucleotide sequence ID" value="NZ_AEIG01000086.1"/>
</dbReference>
<dbReference type="eggNOG" id="COG2057">
    <property type="taxonomic scope" value="Bacteria"/>
</dbReference>
<organism evidence="1 2">
    <name type="scientific">Aequoribacter fuscus</name>
    <dbReference type="NCBI Taxonomy" id="2518989"/>
    <lineage>
        <taxon>Bacteria</taxon>
        <taxon>Pseudomonadati</taxon>
        <taxon>Pseudomonadota</taxon>
        <taxon>Gammaproteobacteria</taxon>
        <taxon>Cellvibrionales</taxon>
        <taxon>Halieaceae</taxon>
        <taxon>Aequoribacter</taxon>
    </lineage>
</organism>
<dbReference type="STRING" id="2518989.IMCC3088_2642"/>
<keyword evidence="2" id="KW-1185">Reference proteome</keyword>
<evidence type="ECO:0000313" key="2">
    <source>
        <dbReference type="Proteomes" id="UP000005615"/>
    </source>
</evidence>
<dbReference type="InterPro" id="IPR004165">
    <property type="entry name" value="CoA_trans_fam_I"/>
</dbReference>
<proteinExistence type="predicted"/>
<evidence type="ECO:0000313" key="1">
    <source>
        <dbReference type="EMBL" id="EGG28689.1"/>
    </source>
</evidence>
<dbReference type="EMBL" id="AEIG01000086">
    <property type="protein sequence ID" value="EGG28689.1"/>
    <property type="molecule type" value="Genomic_DNA"/>
</dbReference>
<comment type="caution">
    <text evidence="1">The sequence shown here is derived from an EMBL/GenBank/DDBJ whole genome shotgun (WGS) entry which is preliminary data.</text>
</comment>
<protein>
    <submittedName>
        <fullName evidence="1">Putative acyl CoA:acetate/3-ketoacid CoA transferase, beta subunit</fullName>
    </submittedName>
</protein>
<dbReference type="GO" id="GO:0008410">
    <property type="term" value="F:CoA-transferase activity"/>
    <property type="evidence" value="ECO:0007669"/>
    <property type="project" value="InterPro"/>
</dbReference>
<sequence length="268" mass="28897">MSEVASSYSLAELMVVAASRVFDNEGEVLATGIGLLPRLAASLAMSTTNPDLMMTDSQSFLLSKPNPVSGMKSHAGQANETWLGFRAVFDNVWSGKRHAMVGPSQIDRFGQANISALGGTYQQPKVQLLGVRGFPGNSISHGNSFFVPKHSTRVFVEGECDVVGSIGYNPDRLPKGYSLDDIDVRTVITDLCVMDFNGPNHQMRIVSLHPGVTEQEVRDNTGFELAVVDNLGVTPAPTVEQLAIIAELDPMNARAKQLKDNPPGERRG</sequence>
<dbReference type="OrthoDB" id="9813111at2"/>
<dbReference type="PANTHER" id="PTHR43293:SF3">
    <property type="entry name" value="CHOLESTEROL RING-CLEAVING HYDROLASE IPDB SUBUNIT"/>
    <property type="match status" value="1"/>
</dbReference>
<dbReference type="AlphaFoldDB" id="F3L4P1"/>
<dbReference type="Proteomes" id="UP000005615">
    <property type="component" value="Unassembled WGS sequence"/>
</dbReference>
<dbReference type="PANTHER" id="PTHR43293">
    <property type="entry name" value="ACETATE COA-TRANSFERASE YDIF"/>
    <property type="match status" value="1"/>
</dbReference>
<dbReference type="Gene3D" id="3.40.1080.10">
    <property type="entry name" value="Glutaconate Coenzyme A-transferase"/>
    <property type="match status" value="1"/>
</dbReference>
<dbReference type="InterPro" id="IPR037171">
    <property type="entry name" value="NagB/RpiA_transferase-like"/>
</dbReference>
<reference evidence="1 2" key="1">
    <citation type="journal article" date="2011" name="J. Bacteriol.">
        <title>Genome sequence of strain IMCC3088, a proteorhodopsin-containing marine bacterium belonging to the OM60/NOR5 clade.</title>
        <authorList>
            <person name="Jang Y."/>
            <person name="Oh H.M."/>
            <person name="Kang I."/>
            <person name="Lee K."/>
            <person name="Yang S.J."/>
            <person name="Cho J.C."/>
        </authorList>
    </citation>
    <scope>NUCLEOTIDE SEQUENCE [LARGE SCALE GENOMIC DNA]</scope>
    <source>
        <strain evidence="1 2">IMCC3088</strain>
    </source>
</reference>